<dbReference type="PROSITE" id="PS50262">
    <property type="entry name" value="G_PROTEIN_RECEP_F1_2"/>
    <property type="match status" value="1"/>
</dbReference>
<gene>
    <name evidence="10" type="ORF">RRG08_023049</name>
</gene>
<feature type="domain" description="G-protein coupled receptors family 1 profile" evidence="9">
    <location>
        <begin position="24"/>
        <end position="282"/>
    </location>
</feature>
<dbReference type="Gene3D" id="1.20.1070.10">
    <property type="entry name" value="Rhodopsin 7-helix transmembrane proteins"/>
    <property type="match status" value="1"/>
</dbReference>
<evidence type="ECO:0000256" key="6">
    <source>
        <dbReference type="ARBA" id="ARBA00023170"/>
    </source>
</evidence>
<feature type="transmembrane region" description="Helical" evidence="8">
    <location>
        <begin position="223"/>
        <end position="246"/>
    </location>
</feature>
<dbReference type="PANTHER" id="PTHR24243:SF208">
    <property type="entry name" value="PYROKININ-1 RECEPTOR"/>
    <property type="match status" value="1"/>
</dbReference>
<dbReference type="Pfam" id="PF00001">
    <property type="entry name" value="7tm_1"/>
    <property type="match status" value="1"/>
</dbReference>
<organism evidence="10 11">
    <name type="scientific">Elysia crispata</name>
    <name type="common">lettuce slug</name>
    <dbReference type="NCBI Taxonomy" id="231223"/>
    <lineage>
        <taxon>Eukaryota</taxon>
        <taxon>Metazoa</taxon>
        <taxon>Spiralia</taxon>
        <taxon>Lophotrochozoa</taxon>
        <taxon>Mollusca</taxon>
        <taxon>Gastropoda</taxon>
        <taxon>Heterobranchia</taxon>
        <taxon>Euthyneura</taxon>
        <taxon>Panpulmonata</taxon>
        <taxon>Sacoglossa</taxon>
        <taxon>Placobranchoidea</taxon>
        <taxon>Plakobranchidae</taxon>
        <taxon>Elysia</taxon>
    </lineage>
</organism>
<evidence type="ECO:0000313" key="10">
    <source>
        <dbReference type="EMBL" id="KAK3793954.1"/>
    </source>
</evidence>
<comment type="caution">
    <text evidence="10">The sequence shown here is derived from an EMBL/GenBank/DDBJ whole genome shotgun (WGS) entry which is preliminary data.</text>
</comment>
<feature type="transmembrane region" description="Helical" evidence="8">
    <location>
        <begin position="107"/>
        <end position="130"/>
    </location>
</feature>
<keyword evidence="2 8" id="KW-0812">Transmembrane</keyword>
<keyword evidence="11" id="KW-1185">Reference proteome</keyword>
<feature type="transmembrane region" description="Helical" evidence="8">
    <location>
        <begin position="258"/>
        <end position="283"/>
    </location>
</feature>
<keyword evidence="4" id="KW-0297">G-protein coupled receptor</keyword>
<evidence type="ECO:0000256" key="7">
    <source>
        <dbReference type="ARBA" id="ARBA00023224"/>
    </source>
</evidence>
<dbReference type="GO" id="GO:0005886">
    <property type="term" value="C:plasma membrane"/>
    <property type="evidence" value="ECO:0007669"/>
    <property type="project" value="TreeGrafter"/>
</dbReference>
<keyword evidence="6" id="KW-0675">Receptor</keyword>
<dbReference type="PANTHER" id="PTHR24243">
    <property type="entry name" value="G-PROTEIN COUPLED RECEPTOR"/>
    <property type="match status" value="1"/>
</dbReference>
<dbReference type="SUPFAM" id="SSF81321">
    <property type="entry name" value="Family A G protein-coupled receptor-like"/>
    <property type="match status" value="1"/>
</dbReference>
<reference evidence="10" key="1">
    <citation type="journal article" date="2023" name="G3 (Bethesda)">
        <title>A reference genome for the long-term kleptoplast-retaining sea slug Elysia crispata morphotype clarki.</title>
        <authorList>
            <person name="Eastman K.E."/>
            <person name="Pendleton A.L."/>
            <person name="Shaikh M.A."/>
            <person name="Suttiyut T."/>
            <person name="Ogas R."/>
            <person name="Tomko P."/>
            <person name="Gavelis G."/>
            <person name="Widhalm J.R."/>
            <person name="Wisecaver J.H."/>
        </authorList>
    </citation>
    <scope>NUCLEOTIDE SEQUENCE</scope>
    <source>
        <strain evidence="10">ECLA1</strain>
    </source>
</reference>
<proteinExistence type="predicted"/>
<comment type="subcellular location">
    <subcellularLocation>
        <location evidence="1">Membrane</location>
        <topology evidence="1">Multi-pass membrane protein</topology>
    </subcellularLocation>
</comment>
<dbReference type="GO" id="GO:0004930">
    <property type="term" value="F:G protein-coupled receptor activity"/>
    <property type="evidence" value="ECO:0007669"/>
    <property type="project" value="UniProtKB-KW"/>
</dbReference>
<keyword evidence="3 8" id="KW-1133">Transmembrane helix</keyword>
<evidence type="ECO:0000256" key="2">
    <source>
        <dbReference type="ARBA" id="ARBA00022692"/>
    </source>
</evidence>
<dbReference type="InterPro" id="IPR017452">
    <property type="entry name" value="GPCR_Rhodpsn_7TM"/>
</dbReference>
<name>A0AAE1AUF9_9GAST</name>
<protein>
    <recommendedName>
        <fullName evidence="9">G-protein coupled receptors family 1 profile domain-containing protein</fullName>
    </recommendedName>
</protein>
<evidence type="ECO:0000256" key="8">
    <source>
        <dbReference type="SAM" id="Phobius"/>
    </source>
</evidence>
<feature type="transmembrane region" description="Helical" evidence="8">
    <location>
        <begin position="54"/>
        <end position="76"/>
    </location>
</feature>
<evidence type="ECO:0000256" key="3">
    <source>
        <dbReference type="ARBA" id="ARBA00022989"/>
    </source>
</evidence>
<keyword evidence="5 8" id="KW-0472">Membrane</keyword>
<sequence length="374" mass="42177">METESSRSPQRLCGWPHVCFTRITLLITVFVAIERCLSIMMPLKVKTILTPRRSFIIIVTIYVVMLLTLCPAYVAIHVDWTFIPERNRTLLGLVVSDDRDEVESITVALNVAMQLLFFCAIVGSNTILVYELQKKTKWRQGATLVHREPSRSNVAIAERSGEDGNIIPLSPTAFKASTSRFLSVPNGGGEAMARVKPDVERAQKLPSAAEQAAIRDRKLARMIVFLSTILFVCYLPSTICLVTQLSEPEFSIKGDYENIFFVGWSFAWIADAINSSVNIFVYYNMSTKYRETFQNLFVRWHKKWRRIAPHTSTVGSNKAFVSHDGRAFPEDARSSESQHVQIQRKSSETRLSSDNATCILNISPALNVKNKTSC</sequence>
<evidence type="ECO:0000259" key="9">
    <source>
        <dbReference type="PROSITE" id="PS50262"/>
    </source>
</evidence>
<evidence type="ECO:0000313" key="11">
    <source>
        <dbReference type="Proteomes" id="UP001283361"/>
    </source>
</evidence>
<dbReference type="Proteomes" id="UP001283361">
    <property type="component" value="Unassembled WGS sequence"/>
</dbReference>
<evidence type="ECO:0000256" key="4">
    <source>
        <dbReference type="ARBA" id="ARBA00023040"/>
    </source>
</evidence>
<dbReference type="EMBL" id="JAWDGP010001162">
    <property type="protein sequence ID" value="KAK3793954.1"/>
    <property type="molecule type" value="Genomic_DNA"/>
</dbReference>
<dbReference type="AlphaFoldDB" id="A0AAE1AUF9"/>
<accession>A0AAE1AUF9</accession>
<evidence type="ECO:0000256" key="1">
    <source>
        <dbReference type="ARBA" id="ARBA00004141"/>
    </source>
</evidence>
<feature type="transmembrane region" description="Helical" evidence="8">
    <location>
        <begin position="15"/>
        <end position="33"/>
    </location>
</feature>
<dbReference type="InterPro" id="IPR000276">
    <property type="entry name" value="GPCR_Rhodpsn"/>
</dbReference>
<evidence type="ECO:0000256" key="5">
    <source>
        <dbReference type="ARBA" id="ARBA00023136"/>
    </source>
</evidence>
<keyword evidence="7" id="KW-0807">Transducer</keyword>